<comment type="caution">
    <text evidence="1">The sequence shown here is derived from an EMBL/GenBank/DDBJ whole genome shotgun (WGS) entry which is preliminary data.</text>
</comment>
<dbReference type="EMBL" id="CM056743">
    <property type="protein sequence ID" value="KAJ8672116.1"/>
    <property type="molecule type" value="Genomic_DNA"/>
</dbReference>
<accession>A0ACC2NND0</accession>
<evidence type="ECO:0000313" key="2">
    <source>
        <dbReference type="Proteomes" id="UP001239111"/>
    </source>
</evidence>
<gene>
    <name evidence="1" type="ORF">QAD02_003375</name>
</gene>
<evidence type="ECO:0000313" key="1">
    <source>
        <dbReference type="EMBL" id="KAJ8672116.1"/>
    </source>
</evidence>
<organism evidence="1 2">
    <name type="scientific">Eretmocerus hayati</name>
    <dbReference type="NCBI Taxonomy" id="131215"/>
    <lineage>
        <taxon>Eukaryota</taxon>
        <taxon>Metazoa</taxon>
        <taxon>Ecdysozoa</taxon>
        <taxon>Arthropoda</taxon>
        <taxon>Hexapoda</taxon>
        <taxon>Insecta</taxon>
        <taxon>Pterygota</taxon>
        <taxon>Neoptera</taxon>
        <taxon>Endopterygota</taxon>
        <taxon>Hymenoptera</taxon>
        <taxon>Apocrita</taxon>
        <taxon>Proctotrupomorpha</taxon>
        <taxon>Chalcidoidea</taxon>
        <taxon>Aphelinidae</taxon>
        <taxon>Aphelininae</taxon>
        <taxon>Eretmocerus</taxon>
    </lineage>
</organism>
<proteinExistence type="predicted"/>
<sequence>MEDSPHHSGDIMDHEMDDPDFTENKSITDSEANTESRHEQAPELNNPPSSNQSTRLQIPPGTRYPHSTNLDKLFKQAHKEGFLRPPSLVAPKISAKKRNHEQVYNNEGAGNNANTSWQLPKRPAKPPASTINSEASFNGINRFSALDNTRACAPAPYTSGKANTADFRTRTFSRSLNTQTSATTFEYEWPQLPNSQRSRQSASQKARTLSLSQRSDETDFSQQLPTTTTHAAKCAGPNTSRCQQQAD</sequence>
<protein>
    <submittedName>
        <fullName evidence="1">Uncharacterized protein</fullName>
    </submittedName>
</protein>
<name>A0ACC2NND0_9HYME</name>
<keyword evidence="2" id="KW-1185">Reference proteome</keyword>
<dbReference type="Proteomes" id="UP001239111">
    <property type="component" value="Chromosome 3"/>
</dbReference>
<reference evidence="1" key="1">
    <citation type="submission" date="2023-04" db="EMBL/GenBank/DDBJ databases">
        <title>A chromosome-level genome assembly of the parasitoid wasp Eretmocerus hayati.</title>
        <authorList>
            <person name="Zhong Y."/>
            <person name="Liu S."/>
            <person name="Liu Y."/>
        </authorList>
    </citation>
    <scope>NUCLEOTIDE SEQUENCE</scope>
    <source>
        <strain evidence="1">ZJU_SS_LIU_2023</strain>
    </source>
</reference>